<protein>
    <submittedName>
        <fullName evidence="1">Uncharacterized protein</fullName>
    </submittedName>
</protein>
<dbReference type="Proteomes" id="UP000593579">
    <property type="component" value="Unassembled WGS sequence"/>
</dbReference>
<organism evidence="1 2">
    <name type="scientific">Gossypium gossypioides</name>
    <name type="common">Mexican cotton</name>
    <name type="synonym">Selera gossypioides</name>
    <dbReference type="NCBI Taxonomy" id="34282"/>
    <lineage>
        <taxon>Eukaryota</taxon>
        <taxon>Viridiplantae</taxon>
        <taxon>Streptophyta</taxon>
        <taxon>Embryophyta</taxon>
        <taxon>Tracheophyta</taxon>
        <taxon>Spermatophyta</taxon>
        <taxon>Magnoliopsida</taxon>
        <taxon>eudicotyledons</taxon>
        <taxon>Gunneridae</taxon>
        <taxon>Pentapetalae</taxon>
        <taxon>rosids</taxon>
        <taxon>malvids</taxon>
        <taxon>Malvales</taxon>
        <taxon>Malvaceae</taxon>
        <taxon>Malvoideae</taxon>
        <taxon>Gossypium</taxon>
    </lineage>
</organism>
<name>A0A7J9BTH2_GOSGO</name>
<dbReference type="AlphaFoldDB" id="A0A7J9BTH2"/>
<gene>
    <name evidence="1" type="ORF">Gogos_012644</name>
</gene>
<evidence type="ECO:0000313" key="1">
    <source>
        <dbReference type="EMBL" id="MBA0739365.1"/>
    </source>
</evidence>
<keyword evidence="2" id="KW-1185">Reference proteome</keyword>
<dbReference type="OrthoDB" id="676979at2759"/>
<reference evidence="1 2" key="1">
    <citation type="journal article" date="2019" name="Genome Biol. Evol.">
        <title>Insights into the evolution of the New World diploid cottons (Gossypium, subgenus Houzingenia) based on genome sequencing.</title>
        <authorList>
            <person name="Grover C.E."/>
            <person name="Arick M.A. 2nd"/>
            <person name="Thrash A."/>
            <person name="Conover J.L."/>
            <person name="Sanders W.S."/>
            <person name="Peterson D.G."/>
            <person name="Frelichowski J.E."/>
            <person name="Scheffler J.A."/>
            <person name="Scheffler B.E."/>
            <person name="Wendel J.F."/>
        </authorList>
    </citation>
    <scope>NUCLEOTIDE SEQUENCE [LARGE SCALE GENOMIC DNA]</scope>
    <source>
        <strain evidence="1">5</strain>
        <tissue evidence="1">Leaf</tissue>
    </source>
</reference>
<proteinExistence type="predicted"/>
<dbReference type="EMBL" id="JABEZY010000006">
    <property type="protein sequence ID" value="MBA0739365.1"/>
    <property type="molecule type" value="Genomic_DNA"/>
</dbReference>
<evidence type="ECO:0000313" key="2">
    <source>
        <dbReference type="Proteomes" id="UP000593579"/>
    </source>
</evidence>
<accession>A0A7J9BTH2</accession>
<feature type="non-terminal residue" evidence="1">
    <location>
        <position position="41"/>
    </location>
</feature>
<comment type="caution">
    <text evidence="1">The sequence shown here is derived from an EMBL/GenBank/DDBJ whole genome shotgun (WGS) entry which is preliminary data.</text>
</comment>
<sequence>MEIYSLFGTLMERLLLNTSSKPQRILMSNVALERVVMAVFT</sequence>